<reference evidence="1 3" key="1">
    <citation type="submission" date="2017-10" db="EMBL/GenBank/DDBJ databases">
        <title>Sphingobium yanoikuyae S72.</title>
        <authorList>
            <person name="Sanchez E."/>
            <person name="Bustos P."/>
            <person name="Mendoza P."/>
            <person name="Guo X."/>
            <person name="Mendoza A."/>
        </authorList>
    </citation>
    <scope>NUCLEOTIDE SEQUENCE [LARGE SCALE GENOMIC DNA]</scope>
    <source>
        <strain evidence="1 3">S72</strain>
    </source>
</reference>
<protein>
    <submittedName>
        <fullName evidence="1">Class I SAM-dependent methyltransferase</fullName>
    </submittedName>
</protein>
<dbReference type="Proteomes" id="UP000219422">
    <property type="component" value="Chromosome"/>
</dbReference>
<dbReference type="GO" id="GO:0032259">
    <property type="term" value="P:methylation"/>
    <property type="evidence" value="ECO:0007669"/>
    <property type="project" value="UniProtKB-KW"/>
</dbReference>
<evidence type="ECO:0000313" key="1">
    <source>
        <dbReference type="EMBL" id="ATI78566.1"/>
    </source>
</evidence>
<accession>A0A291MU03</accession>
<organism evidence="1 3">
    <name type="scientific">Sphingobium yanoikuyae</name>
    <name type="common">Sphingomonas yanoikuyae</name>
    <dbReference type="NCBI Taxonomy" id="13690"/>
    <lineage>
        <taxon>Bacteria</taxon>
        <taxon>Pseudomonadati</taxon>
        <taxon>Pseudomonadota</taxon>
        <taxon>Alphaproteobacteria</taxon>
        <taxon>Sphingomonadales</taxon>
        <taxon>Sphingomonadaceae</taxon>
        <taxon>Sphingobium</taxon>
    </lineage>
</organism>
<dbReference type="RefSeq" id="WP_072893544.1">
    <property type="nucleotide sequence ID" value="NZ_DAMAAC010000004.1"/>
</dbReference>
<sequence length="411" mass="45933">MFMSILGPDDLPNFVSTIDSLGGPGDPRVDEYWRGVVYQPKVRVDTRLDPFSREYYDAQIALYKEMSGRELDQSINEHTIFDKASHVRARNPYNHGDPGMLATQIVQLATAMRLARPKRGARLVDMGCGWGLSSELGAYLGLDVEAVDINRDFVSLVHDRSLRYGYDINAVHASFDSYQPSAPVDMFLFYECLHHAVEPWTLIERLASMLNPGGKVVACGEPINTHWWPHWGLRLDPMSVYCIHKHGWFESGWSQDFLVKCFERAHFNVEITDFPDPIGQFVVASKDEALGAKWLSRHAVIEGGELDGDYIVANASTSLIFNEPVGSGGAALLIQNFRPKDIQAKLRLGGGKAQDLTIPPGETRLPIERVEAGTALHFESETWRPSDEIGNLDYRNLAFHISGLIPEHSPA</sequence>
<evidence type="ECO:0000313" key="4">
    <source>
        <dbReference type="Proteomes" id="UP000287401"/>
    </source>
</evidence>
<keyword evidence="1" id="KW-0808">Transferase</keyword>
<dbReference type="CDD" id="cd02440">
    <property type="entry name" value="AdoMet_MTases"/>
    <property type="match status" value="1"/>
</dbReference>
<proteinExistence type="predicted"/>
<evidence type="ECO:0000313" key="2">
    <source>
        <dbReference type="EMBL" id="RSU61515.1"/>
    </source>
</evidence>
<evidence type="ECO:0000313" key="3">
    <source>
        <dbReference type="Proteomes" id="UP000219422"/>
    </source>
</evidence>
<dbReference type="KEGG" id="sya:A6768_00190"/>
<gene>
    <name evidence="1" type="ORF">A6768_00190</name>
    <name evidence="2" type="ORF">DAH51_02675</name>
</gene>
<name>A0A291MU03_SPHYA</name>
<dbReference type="Proteomes" id="UP000287401">
    <property type="component" value="Unassembled WGS sequence"/>
</dbReference>
<dbReference type="AlphaFoldDB" id="A0A291MU03"/>
<dbReference type="Gene3D" id="3.40.50.150">
    <property type="entry name" value="Vaccinia Virus protein VP39"/>
    <property type="match status" value="1"/>
</dbReference>
<dbReference type="EMBL" id="CP023741">
    <property type="protein sequence ID" value="ATI78566.1"/>
    <property type="molecule type" value="Genomic_DNA"/>
</dbReference>
<dbReference type="EMBL" id="QRAL01000002">
    <property type="protein sequence ID" value="RSU61515.1"/>
    <property type="molecule type" value="Genomic_DNA"/>
</dbReference>
<dbReference type="GO" id="GO:0008168">
    <property type="term" value="F:methyltransferase activity"/>
    <property type="evidence" value="ECO:0007669"/>
    <property type="project" value="UniProtKB-KW"/>
</dbReference>
<dbReference type="SUPFAM" id="SSF53335">
    <property type="entry name" value="S-adenosyl-L-methionine-dependent methyltransferases"/>
    <property type="match status" value="1"/>
</dbReference>
<dbReference type="InterPro" id="IPR029063">
    <property type="entry name" value="SAM-dependent_MTases_sf"/>
</dbReference>
<reference evidence="2 4" key="2">
    <citation type="submission" date="2018-07" db="EMBL/GenBank/DDBJ databases">
        <title>Genomic and Epidemiologic Investigation of an Indolent Hospital Outbreak.</title>
        <authorList>
            <person name="Johnson R.C."/>
            <person name="Deming C."/>
            <person name="Conlan S."/>
            <person name="Zellmer C.J."/>
            <person name="Michelin A.V."/>
            <person name="Lee-Lin S."/>
            <person name="Thomas P.J."/>
            <person name="Park M."/>
            <person name="Weingarten R.A."/>
            <person name="Less J."/>
            <person name="Dekker J.P."/>
            <person name="Frank K.M."/>
            <person name="Musser K.A."/>
            <person name="Mcquiston J.R."/>
            <person name="Henderson D.K."/>
            <person name="Lau A.F."/>
            <person name="Palmore T.N."/>
            <person name="Segre J.A."/>
        </authorList>
    </citation>
    <scope>NUCLEOTIDE SEQUENCE [LARGE SCALE GENOMIC DNA]</scope>
    <source>
        <strain evidence="2 4">SK-NIH.Env6_1116</strain>
    </source>
</reference>
<dbReference type="Pfam" id="PF13489">
    <property type="entry name" value="Methyltransf_23"/>
    <property type="match status" value="1"/>
</dbReference>
<keyword evidence="1" id="KW-0489">Methyltransferase</keyword>